<gene>
    <name evidence="1" type="ORF">Tco_0838257</name>
</gene>
<reference evidence="1" key="2">
    <citation type="submission" date="2022-01" db="EMBL/GenBank/DDBJ databases">
        <authorList>
            <person name="Yamashiro T."/>
            <person name="Shiraishi A."/>
            <person name="Satake H."/>
            <person name="Nakayama K."/>
        </authorList>
    </citation>
    <scope>NUCLEOTIDE SEQUENCE</scope>
</reference>
<evidence type="ECO:0000313" key="2">
    <source>
        <dbReference type="Proteomes" id="UP001151760"/>
    </source>
</evidence>
<evidence type="ECO:0000313" key="1">
    <source>
        <dbReference type="EMBL" id="GJT03795.1"/>
    </source>
</evidence>
<protein>
    <submittedName>
        <fullName evidence="1">Uncharacterized protein</fullName>
    </submittedName>
</protein>
<sequence length="88" mass="10132">MIQDQGYLGLIDQREGMLFVKLLRKQHAAGIVKLYDTLGAATLTSCIDTLKAIVEKIAKMTNDIYSNKTFRRKEEKKELMHSEKEEDQ</sequence>
<comment type="caution">
    <text evidence="1">The sequence shown here is derived from an EMBL/GenBank/DDBJ whole genome shotgun (WGS) entry which is preliminary data.</text>
</comment>
<organism evidence="1 2">
    <name type="scientific">Tanacetum coccineum</name>
    <dbReference type="NCBI Taxonomy" id="301880"/>
    <lineage>
        <taxon>Eukaryota</taxon>
        <taxon>Viridiplantae</taxon>
        <taxon>Streptophyta</taxon>
        <taxon>Embryophyta</taxon>
        <taxon>Tracheophyta</taxon>
        <taxon>Spermatophyta</taxon>
        <taxon>Magnoliopsida</taxon>
        <taxon>eudicotyledons</taxon>
        <taxon>Gunneridae</taxon>
        <taxon>Pentapetalae</taxon>
        <taxon>asterids</taxon>
        <taxon>campanulids</taxon>
        <taxon>Asterales</taxon>
        <taxon>Asteraceae</taxon>
        <taxon>Asteroideae</taxon>
        <taxon>Anthemideae</taxon>
        <taxon>Anthemidinae</taxon>
        <taxon>Tanacetum</taxon>
    </lineage>
</organism>
<proteinExistence type="predicted"/>
<dbReference type="EMBL" id="BQNB010012457">
    <property type="protein sequence ID" value="GJT03795.1"/>
    <property type="molecule type" value="Genomic_DNA"/>
</dbReference>
<name>A0ABQ5AMB4_9ASTR</name>
<reference evidence="1" key="1">
    <citation type="journal article" date="2022" name="Int. J. Mol. Sci.">
        <title>Draft Genome of Tanacetum Coccineum: Genomic Comparison of Closely Related Tanacetum-Family Plants.</title>
        <authorList>
            <person name="Yamashiro T."/>
            <person name="Shiraishi A."/>
            <person name="Nakayama K."/>
            <person name="Satake H."/>
        </authorList>
    </citation>
    <scope>NUCLEOTIDE SEQUENCE</scope>
</reference>
<keyword evidence="2" id="KW-1185">Reference proteome</keyword>
<dbReference type="Proteomes" id="UP001151760">
    <property type="component" value="Unassembled WGS sequence"/>
</dbReference>
<accession>A0ABQ5AMB4</accession>